<sequence length="195" mass="21881">MGAIDTHHFEHLYRAHADPWHVASAWYERRKRELLLATLGRENYLHAFEPGCGNGEMTRRLAPRCARLCAVDVASAAIGRCRARLAADGIRHVDVMALDLPWEWPPIPPGGFDLIVVSELAYYLDDGALTQFLNAVDSSLASGGELIACHWRPDFNDRVQSTDVIHDTMAALPGLTAQAQHREDAFRLDLWRRQS</sequence>
<dbReference type="Pfam" id="PF05401">
    <property type="entry name" value="NodS"/>
    <property type="match status" value="1"/>
</dbReference>
<dbReference type="GO" id="GO:0009312">
    <property type="term" value="P:oligosaccharide biosynthetic process"/>
    <property type="evidence" value="ECO:0007669"/>
    <property type="project" value="InterPro"/>
</dbReference>
<dbReference type="Gene3D" id="3.40.50.150">
    <property type="entry name" value="Vaccinia Virus protein VP39"/>
    <property type="match status" value="1"/>
</dbReference>
<gene>
    <name evidence="1" type="ORF">LMG3441_03056</name>
</gene>
<organism evidence="1 2">
    <name type="scientific">Achromobacter kerstersii</name>
    <dbReference type="NCBI Taxonomy" id="1353890"/>
    <lineage>
        <taxon>Bacteria</taxon>
        <taxon>Pseudomonadati</taxon>
        <taxon>Pseudomonadota</taxon>
        <taxon>Betaproteobacteria</taxon>
        <taxon>Burkholderiales</taxon>
        <taxon>Alcaligenaceae</taxon>
        <taxon>Achromobacter</taxon>
    </lineage>
</organism>
<reference evidence="1 2" key="1">
    <citation type="submission" date="2020-04" db="EMBL/GenBank/DDBJ databases">
        <authorList>
            <person name="De Canck E."/>
        </authorList>
    </citation>
    <scope>NUCLEOTIDE SEQUENCE [LARGE SCALE GENOMIC DNA]</scope>
    <source>
        <strain evidence="1 2">LMG 3441</strain>
    </source>
</reference>
<name>A0A6S7A2E8_9BURK</name>
<keyword evidence="2" id="KW-1185">Reference proteome</keyword>
<evidence type="ECO:0000313" key="2">
    <source>
        <dbReference type="Proteomes" id="UP000494269"/>
    </source>
</evidence>
<dbReference type="Proteomes" id="UP000494269">
    <property type="component" value="Unassembled WGS sequence"/>
</dbReference>
<dbReference type="CDD" id="cd02440">
    <property type="entry name" value="AdoMet_MTases"/>
    <property type="match status" value="1"/>
</dbReference>
<dbReference type="InterPro" id="IPR008715">
    <property type="entry name" value="SAM-MeTfrase_NodS-like"/>
</dbReference>
<dbReference type="EMBL" id="CADIJQ010000004">
    <property type="protein sequence ID" value="CAB3709863.1"/>
    <property type="molecule type" value="Genomic_DNA"/>
</dbReference>
<dbReference type="AlphaFoldDB" id="A0A6S7A2E8"/>
<accession>A0A6S7A2E8</accession>
<dbReference type="InterPro" id="IPR029063">
    <property type="entry name" value="SAM-dependent_MTases_sf"/>
</dbReference>
<protein>
    <recommendedName>
        <fullName evidence="3">Methyltransferase domain-containing protein</fullName>
    </recommendedName>
</protein>
<dbReference type="RefSeq" id="WP_175170213.1">
    <property type="nucleotide sequence ID" value="NZ_CADIJQ010000004.1"/>
</dbReference>
<dbReference type="GO" id="GO:0008757">
    <property type="term" value="F:S-adenosylmethionine-dependent methyltransferase activity"/>
    <property type="evidence" value="ECO:0007669"/>
    <property type="project" value="InterPro"/>
</dbReference>
<proteinExistence type="predicted"/>
<evidence type="ECO:0008006" key="3">
    <source>
        <dbReference type="Google" id="ProtNLM"/>
    </source>
</evidence>
<evidence type="ECO:0000313" key="1">
    <source>
        <dbReference type="EMBL" id="CAB3709863.1"/>
    </source>
</evidence>
<dbReference type="SUPFAM" id="SSF53335">
    <property type="entry name" value="S-adenosyl-L-methionine-dependent methyltransferases"/>
    <property type="match status" value="1"/>
</dbReference>